<dbReference type="GO" id="GO:0071555">
    <property type="term" value="P:cell wall organization"/>
    <property type="evidence" value="ECO:0007669"/>
    <property type="project" value="TreeGrafter"/>
</dbReference>
<evidence type="ECO:0000259" key="5">
    <source>
        <dbReference type="Pfam" id="PF03717"/>
    </source>
</evidence>
<dbReference type="InterPro" id="IPR005311">
    <property type="entry name" value="PBP_dimer"/>
</dbReference>
<feature type="domain" description="Penicillin-binding protein dimerisation" evidence="5">
    <location>
        <begin position="58"/>
        <end position="216"/>
    </location>
</feature>
<dbReference type="GO" id="GO:0005886">
    <property type="term" value="C:plasma membrane"/>
    <property type="evidence" value="ECO:0007669"/>
    <property type="project" value="TreeGrafter"/>
</dbReference>
<keyword evidence="6" id="KW-0808">Transferase</keyword>
<dbReference type="PANTHER" id="PTHR30627">
    <property type="entry name" value="PEPTIDOGLYCAN D,D-TRANSPEPTIDASE"/>
    <property type="match status" value="1"/>
</dbReference>
<proteinExistence type="predicted"/>
<accession>A0A0G1PBU6</accession>
<name>A0A0G1PBU6_UNCKA</name>
<dbReference type="GO" id="GO:0008658">
    <property type="term" value="F:penicillin binding"/>
    <property type="evidence" value="ECO:0007669"/>
    <property type="project" value="InterPro"/>
</dbReference>
<evidence type="ECO:0000256" key="3">
    <source>
        <dbReference type="SAM" id="Phobius"/>
    </source>
</evidence>
<feature type="transmembrane region" description="Helical" evidence="3">
    <location>
        <begin position="12"/>
        <end position="34"/>
    </location>
</feature>
<evidence type="ECO:0000256" key="1">
    <source>
        <dbReference type="ARBA" id="ARBA00004370"/>
    </source>
</evidence>
<dbReference type="InterPro" id="IPR050515">
    <property type="entry name" value="Beta-lactam/transpept"/>
</dbReference>
<dbReference type="EMBL" id="LCMF01000026">
    <property type="protein sequence ID" value="KKU30226.1"/>
    <property type="molecule type" value="Genomic_DNA"/>
</dbReference>
<dbReference type="Pfam" id="PF03717">
    <property type="entry name" value="PBP_dimer"/>
    <property type="match status" value="1"/>
</dbReference>
<feature type="domain" description="Penicillin-binding protein transpeptidase" evidence="4">
    <location>
        <begin position="260"/>
        <end position="567"/>
    </location>
</feature>
<protein>
    <submittedName>
        <fullName evidence="6">Peptidoglycan glycosyltransferase</fullName>
    </submittedName>
</protein>
<keyword evidence="3" id="KW-1133">Transmembrane helix</keyword>
<evidence type="ECO:0000313" key="7">
    <source>
        <dbReference type="Proteomes" id="UP000034732"/>
    </source>
</evidence>
<dbReference type="Proteomes" id="UP000034732">
    <property type="component" value="Unassembled WGS sequence"/>
</dbReference>
<keyword evidence="3" id="KW-0812">Transmembrane</keyword>
<dbReference type="GO" id="GO:0016740">
    <property type="term" value="F:transferase activity"/>
    <property type="evidence" value="ECO:0007669"/>
    <property type="project" value="UniProtKB-KW"/>
</dbReference>
<dbReference type="Gene3D" id="3.30.450.330">
    <property type="match status" value="1"/>
</dbReference>
<reference evidence="6 7" key="1">
    <citation type="journal article" date="2015" name="Nature">
        <title>rRNA introns, odd ribosomes, and small enigmatic genomes across a large radiation of phyla.</title>
        <authorList>
            <person name="Brown C.T."/>
            <person name="Hug L.A."/>
            <person name="Thomas B.C."/>
            <person name="Sharon I."/>
            <person name="Castelle C.J."/>
            <person name="Singh A."/>
            <person name="Wilkins M.J."/>
            <person name="Williams K.H."/>
            <person name="Banfield J.F."/>
        </authorList>
    </citation>
    <scope>NUCLEOTIDE SEQUENCE [LARGE SCALE GENOMIC DNA]</scope>
</reference>
<dbReference type="InterPro" id="IPR012338">
    <property type="entry name" value="Beta-lactam/transpept-like"/>
</dbReference>
<comment type="subcellular location">
    <subcellularLocation>
        <location evidence="1">Membrane</location>
    </subcellularLocation>
</comment>
<dbReference type="AlphaFoldDB" id="A0A0G1PBU6"/>
<evidence type="ECO:0000256" key="2">
    <source>
        <dbReference type="ARBA" id="ARBA00023136"/>
    </source>
</evidence>
<dbReference type="Gene3D" id="3.40.710.10">
    <property type="entry name" value="DD-peptidase/beta-lactamase superfamily"/>
    <property type="match status" value="1"/>
</dbReference>
<organism evidence="6 7">
    <name type="scientific">candidate division WWE3 bacterium GW2011_GWA1_46_21</name>
    <dbReference type="NCBI Taxonomy" id="1619107"/>
    <lineage>
        <taxon>Bacteria</taxon>
        <taxon>Katanobacteria</taxon>
    </lineage>
</organism>
<dbReference type="Gene3D" id="3.90.1310.10">
    <property type="entry name" value="Penicillin-binding protein 2a (Domain 2)"/>
    <property type="match status" value="1"/>
</dbReference>
<gene>
    <name evidence="6" type="ORF">UX44_C0026G0006</name>
</gene>
<dbReference type="PATRIC" id="fig|1619107.3.peg.442"/>
<dbReference type="SUPFAM" id="SSF56601">
    <property type="entry name" value="beta-lactamase/transpeptidase-like"/>
    <property type="match status" value="1"/>
</dbReference>
<dbReference type="Pfam" id="PF00905">
    <property type="entry name" value="Transpeptidase"/>
    <property type="match status" value="1"/>
</dbReference>
<dbReference type="InterPro" id="IPR001460">
    <property type="entry name" value="PCN-bd_Tpept"/>
</dbReference>
<dbReference type="PANTHER" id="PTHR30627:SF1">
    <property type="entry name" value="PEPTIDOGLYCAN D,D-TRANSPEPTIDASE FTSI"/>
    <property type="match status" value="1"/>
</dbReference>
<sequence length="589" mass="64373">MQKTHKQSSGAHARINFFIACTLFVMGIFLFKLFTIQVLQHEKYAAMAQSQYWSLQQIPAKRGQILTKDGFALASNSIAFLLFAQPKLINDSAQTANDLAAILMKKDQADGDFAALEKELHEKLLLDLSWVALVHGVTEEERKEIEQKNIAGLGFDEEPIRYYPEKTLAAHVLGFVGKDDDGNERGYFGIEGGYDGDLRGRPGRILEERDAAGAPILVGGYRRVNSIDGRDIELTIDRPVQYIIEKYLKAGVLSYGAVSGSVIVMNPVTGDVLAMANYPTYDPGKYTEVSADTKEASSAVIEKRNLSISETYEPGSVMKALTIASAVDAGKVTPATTFTDAGPVVYSDYTIDNWDGKHYGMQNIVQLLQKSNNIGAAWVGHLLGANTLSKYFKNFGLGAVTNVGLEGEDTGTIRNYEDWTDIDLATISFGQGISATPLQMLNAVNVIANGGFLMQPRIVARVHDNGDVIDIPEKELRRVLSKETADTMVDLLTKAVEGGESKFFNIRNYRIAGKTGTAQIPVEGKYDPTKTNATFVGFLAASKKFSMIVRLDRPSASPYASETAVPLWMQITKELAGYYGIPPDIAVSN</sequence>
<comment type="caution">
    <text evidence="6">The sequence shown here is derived from an EMBL/GenBank/DDBJ whole genome shotgun (WGS) entry which is preliminary data.</text>
</comment>
<dbReference type="InterPro" id="IPR036138">
    <property type="entry name" value="PBP_dimer_sf"/>
</dbReference>
<keyword evidence="2 3" id="KW-0472">Membrane</keyword>
<evidence type="ECO:0000313" key="6">
    <source>
        <dbReference type="EMBL" id="KKU30226.1"/>
    </source>
</evidence>
<evidence type="ECO:0000259" key="4">
    <source>
        <dbReference type="Pfam" id="PF00905"/>
    </source>
</evidence>
<dbReference type="SUPFAM" id="SSF56519">
    <property type="entry name" value="Penicillin binding protein dimerisation domain"/>
    <property type="match status" value="1"/>
</dbReference>